<keyword evidence="5" id="KW-0547">Nucleotide-binding</keyword>
<comment type="similarity">
    <text evidence="2">In the central section; belongs to the CRISPR-associated helicase Cas3 family.</text>
</comment>
<evidence type="ECO:0000256" key="9">
    <source>
        <dbReference type="ARBA" id="ARBA00023118"/>
    </source>
</evidence>
<evidence type="ECO:0000256" key="2">
    <source>
        <dbReference type="ARBA" id="ARBA00009046"/>
    </source>
</evidence>
<keyword evidence="7" id="KW-0347">Helicase</keyword>
<dbReference type="GO" id="GO:0046872">
    <property type="term" value="F:metal ion binding"/>
    <property type="evidence" value="ECO:0007669"/>
    <property type="project" value="UniProtKB-KW"/>
</dbReference>
<dbReference type="NCBIfam" id="NF007248">
    <property type="entry name" value="PRK09694.1"/>
    <property type="match status" value="1"/>
</dbReference>
<keyword evidence="9" id="KW-0051">Antiviral defense</keyword>
<proteinExistence type="inferred from homology"/>
<dbReference type="NCBIfam" id="TIGR01596">
    <property type="entry name" value="cas3_HD"/>
    <property type="match status" value="1"/>
</dbReference>
<dbReference type="InterPro" id="IPR006474">
    <property type="entry name" value="Helicase_Cas3_CRISPR-ass_core"/>
</dbReference>
<keyword evidence="3" id="KW-0540">Nuclease</keyword>
<dbReference type="GO" id="GO:0003724">
    <property type="term" value="F:RNA helicase activity"/>
    <property type="evidence" value="ECO:0007669"/>
    <property type="project" value="TreeGrafter"/>
</dbReference>
<dbReference type="InterPro" id="IPR054712">
    <property type="entry name" value="Cas3-like_dom"/>
</dbReference>
<dbReference type="PANTHER" id="PTHR47963">
    <property type="entry name" value="DEAD-BOX ATP-DEPENDENT RNA HELICASE 47, MITOCHONDRIAL"/>
    <property type="match status" value="1"/>
</dbReference>
<dbReference type="GO" id="GO:0005524">
    <property type="term" value="F:ATP binding"/>
    <property type="evidence" value="ECO:0007669"/>
    <property type="project" value="UniProtKB-KW"/>
</dbReference>
<dbReference type="InterPro" id="IPR027417">
    <property type="entry name" value="P-loop_NTPase"/>
</dbReference>
<dbReference type="InterPro" id="IPR038257">
    <property type="entry name" value="CRISPR-assoc_Cas3_HD_sf"/>
</dbReference>
<dbReference type="Gene3D" id="1.10.3210.30">
    <property type="match status" value="1"/>
</dbReference>
<dbReference type="Gene3D" id="3.40.50.300">
    <property type="entry name" value="P-loop containing nucleotide triphosphate hydrolases"/>
    <property type="match status" value="2"/>
</dbReference>
<dbReference type="InterPro" id="IPR014001">
    <property type="entry name" value="Helicase_ATP-bd"/>
</dbReference>
<dbReference type="Pfam" id="PF00270">
    <property type="entry name" value="DEAD"/>
    <property type="match status" value="1"/>
</dbReference>
<comment type="similarity">
    <text evidence="1">In the N-terminal section; belongs to the CRISPR-associated nuclease Cas3-HD family.</text>
</comment>
<dbReference type="SMART" id="SM00490">
    <property type="entry name" value="HELICc"/>
    <property type="match status" value="1"/>
</dbReference>
<evidence type="ECO:0000313" key="13">
    <source>
        <dbReference type="Proteomes" id="UP000671879"/>
    </source>
</evidence>
<dbReference type="Pfam" id="PF22590">
    <property type="entry name" value="Cas3-like_C_2"/>
    <property type="match status" value="1"/>
</dbReference>
<keyword evidence="6" id="KW-0378">Hydrolase</keyword>
<evidence type="ECO:0000256" key="5">
    <source>
        <dbReference type="ARBA" id="ARBA00022741"/>
    </source>
</evidence>
<sequence>MDLTEEMALLYWGKTGEGSWHPLIYHSLDTVAVGQRWLGKSSSLRRALGADRLVSWALFFLFLHDLGKADVRFQAKAPDLLRKIYPTEELSNLKKIQSRDYRHGPAGLQWFDRDRGMIYSDIPHLWMRAVAAHHGSLQIGSHRNLSRPYAPLLWQERDRKTRQALITLARGLFLPDTGEDWPDEEPPDGLYGLCSVCDWIASNETWFPHCPATLSPRDYLPSRLEAADRALTECGLVRSRSGLHGMSGLFPSRSPRGIQRIASSDPGIAASLLAVMEAPTGSGKTEAALSLASQWLAEDRADSVLFALPTQATANAMFDRLQKVAPLLFPESANVVLAHGKSRFNRGFQSLVEGGSSAPAEDGAAQCSKWLTAGKKRALLGQIGVCTLDQILLSALPVRHGFVRSFAISRSVLIVDEVHAYDSYMNGLMDDVLEQHRKAGGCAILLSATLQARRLQELLRNWNGKEVSPGDPAPYPLLSLATAEESRFLVPDDPTPERTVHISILRSPEALPDESVYDGIIAEAAQGQAVAVICNLVDHAQAVAEKLRKKTDLPVDLFHARYTFEDRSRIEEAVVKNYGPDRTAGQGRILVATQVAEQSLDLDFDFMVSQLCPVDILFQRLGRLHRHSALHVDGLPRALVLASPEDDFGLHCLIYDNAALLWRTRRLLEGTASILFPRAYREWIEIVYGESPCDGEPPSVSATHEDWQNRQQGRNFAAHILSGSALDLSDTDENAAGLTRDGETSLTLLPYDGRSQDLLDDAGTALDAIRHDPSSHEVVHLQSIAVPASWKKYLAKLENIDGFHLLPVTTEGEGWSASVPLALRYSPERGLERVRRQE</sequence>
<protein>
    <submittedName>
        <fullName evidence="12">CRISPR-associated helicase/endonuclease Cas3</fullName>
    </submittedName>
</protein>
<dbReference type="RefSeq" id="WP_274373847.1">
    <property type="nucleotide sequence ID" value="NZ_CP072943.1"/>
</dbReference>
<accession>A0A9Q7AJ09</accession>
<dbReference type="EMBL" id="CP072943">
    <property type="protein sequence ID" value="QTX32600.1"/>
    <property type="molecule type" value="Genomic_DNA"/>
</dbReference>
<dbReference type="GO" id="GO:0003723">
    <property type="term" value="F:RNA binding"/>
    <property type="evidence" value="ECO:0007669"/>
    <property type="project" value="TreeGrafter"/>
</dbReference>
<evidence type="ECO:0000256" key="3">
    <source>
        <dbReference type="ARBA" id="ARBA00022722"/>
    </source>
</evidence>
<evidence type="ECO:0000259" key="11">
    <source>
        <dbReference type="SMART" id="SM00490"/>
    </source>
</evidence>
<name>A0A9Q7AJ09_9BACT</name>
<dbReference type="GO" id="GO:0016787">
    <property type="term" value="F:hydrolase activity"/>
    <property type="evidence" value="ECO:0007669"/>
    <property type="project" value="UniProtKB-KW"/>
</dbReference>
<dbReference type="InterPro" id="IPR006483">
    <property type="entry name" value="CRISPR-assoc_Cas3_HD"/>
</dbReference>
<evidence type="ECO:0000259" key="10">
    <source>
        <dbReference type="SMART" id="SM00487"/>
    </source>
</evidence>
<evidence type="ECO:0000256" key="8">
    <source>
        <dbReference type="ARBA" id="ARBA00022840"/>
    </source>
</evidence>
<feature type="domain" description="Helicase C-terminal" evidence="11">
    <location>
        <begin position="541"/>
        <end position="628"/>
    </location>
</feature>
<dbReference type="CDD" id="cd09641">
    <property type="entry name" value="Cas3''_I"/>
    <property type="match status" value="1"/>
</dbReference>
<reference evidence="13" key="1">
    <citation type="submission" date="2021-04" db="EMBL/GenBank/DDBJ databases">
        <title>A novel Synergistetes isolate from a pyrite-forming mixed culture.</title>
        <authorList>
            <person name="Bunk B."/>
            <person name="Sproer C."/>
            <person name="Spring S."/>
            <person name="Pester M."/>
        </authorList>
    </citation>
    <scope>NUCLEOTIDE SEQUENCE [LARGE SCALE GENOMIC DNA]</scope>
    <source>
        <strain evidence="13">J.5.4.2-T.3.5.2</strain>
    </source>
</reference>
<dbReference type="AlphaFoldDB" id="A0A9Q7AJ09"/>
<keyword evidence="4" id="KW-0479">Metal-binding</keyword>
<evidence type="ECO:0000256" key="7">
    <source>
        <dbReference type="ARBA" id="ARBA00022806"/>
    </source>
</evidence>
<dbReference type="GO" id="GO:0051607">
    <property type="term" value="P:defense response to virus"/>
    <property type="evidence" value="ECO:0007669"/>
    <property type="project" value="UniProtKB-KW"/>
</dbReference>
<dbReference type="KEGG" id="aram:KAR29_01260"/>
<evidence type="ECO:0000256" key="4">
    <source>
        <dbReference type="ARBA" id="ARBA00022723"/>
    </source>
</evidence>
<dbReference type="InterPro" id="IPR050547">
    <property type="entry name" value="DEAD_box_RNA_helicases"/>
</dbReference>
<evidence type="ECO:0000256" key="1">
    <source>
        <dbReference type="ARBA" id="ARBA00006847"/>
    </source>
</evidence>
<feature type="domain" description="Helicase ATP-binding" evidence="10">
    <location>
        <begin position="251"/>
        <end position="478"/>
    </location>
</feature>
<keyword evidence="8" id="KW-0067">ATP-binding</keyword>
<dbReference type="Proteomes" id="UP000671879">
    <property type="component" value="Chromosome"/>
</dbReference>
<keyword evidence="13" id="KW-1185">Reference proteome</keyword>
<dbReference type="SMART" id="SM00487">
    <property type="entry name" value="DEXDc"/>
    <property type="match status" value="1"/>
</dbReference>
<gene>
    <name evidence="12" type="primary">cas3</name>
    <name evidence="12" type="ORF">KAR29_01260</name>
</gene>
<dbReference type="GO" id="GO:0004518">
    <property type="term" value="F:nuclease activity"/>
    <property type="evidence" value="ECO:0007669"/>
    <property type="project" value="UniProtKB-KW"/>
</dbReference>
<organism evidence="12 13">
    <name type="scientific">Aminithiophilus ramosus</name>
    <dbReference type="NCBI Taxonomy" id="3029084"/>
    <lineage>
        <taxon>Bacteria</taxon>
        <taxon>Thermotogati</taxon>
        <taxon>Synergistota</taxon>
        <taxon>Synergistia</taxon>
        <taxon>Synergistales</taxon>
        <taxon>Aminithiophilaceae</taxon>
        <taxon>Aminithiophilus</taxon>
    </lineage>
</organism>
<dbReference type="Pfam" id="PF18019">
    <property type="entry name" value="Cas3_HD"/>
    <property type="match status" value="1"/>
</dbReference>
<dbReference type="InterPro" id="IPR001650">
    <property type="entry name" value="Helicase_C-like"/>
</dbReference>
<dbReference type="InterPro" id="IPR011545">
    <property type="entry name" value="DEAD/DEAH_box_helicase_dom"/>
</dbReference>
<evidence type="ECO:0000256" key="6">
    <source>
        <dbReference type="ARBA" id="ARBA00022801"/>
    </source>
</evidence>
<dbReference type="SUPFAM" id="SSF52540">
    <property type="entry name" value="P-loop containing nucleoside triphosphate hydrolases"/>
    <property type="match status" value="1"/>
</dbReference>
<dbReference type="PANTHER" id="PTHR47963:SF9">
    <property type="entry name" value="CRISPR-ASSOCIATED ENDONUCLEASE_HELICASE CAS3"/>
    <property type="match status" value="1"/>
</dbReference>
<dbReference type="NCBIfam" id="TIGR01587">
    <property type="entry name" value="cas3_core"/>
    <property type="match status" value="1"/>
</dbReference>
<evidence type="ECO:0000313" key="12">
    <source>
        <dbReference type="EMBL" id="QTX32600.1"/>
    </source>
</evidence>